<dbReference type="InterPro" id="IPR036400">
    <property type="entry name" value="Cyt_B5-like_heme/steroid_sf"/>
</dbReference>
<accession>A0AAF0J9M5</accession>
<organism evidence="16 17">
    <name type="scientific">Malassezia cuniculi</name>
    <dbReference type="NCBI Taxonomy" id="948313"/>
    <lineage>
        <taxon>Eukaryota</taxon>
        <taxon>Fungi</taxon>
        <taxon>Dikarya</taxon>
        <taxon>Basidiomycota</taxon>
        <taxon>Ustilaginomycotina</taxon>
        <taxon>Malasseziomycetes</taxon>
        <taxon>Malasseziales</taxon>
        <taxon>Malasseziaceae</taxon>
        <taxon>Malassezia</taxon>
    </lineage>
</organism>
<evidence type="ECO:0000256" key="7">
    <source>
        <dbReference type="ARBA" id="ARBA00022848"/>
    </source>
</evidence>
<dbReference type="PANTHER" id="PTHR19359:SF150">
    <property type="entry name" value="CYTOCHROME B5"/>
    <property type="match status" value="1"/>
</dbReference>
<keyword evidence="5 13" id="KW-0479">Metal-binding</keyword>
<dbReference type="Proteomes" id="UP001219933">
    <property type="component" value="Chromosome 1"/>
</dbReference>
<evidence type="ECO:0000256" key="3">
    <source>
        <dbReference type="ARBA" id="ARBA00022617"/>
    </source>
</evidence>
<evidence type="ECO:0000256" key="12">
    <source>
        <dbReference type="ARBA" id="ARBA00038168"/>
    </source>
</evidence>
<evidence type="ECO:0000259" key="15">
    <source>
        <dbReference type="PROSITE" id="PS50255"/>
    </source>
</evidence>
<evidence type="ECO:0000256" key="9">
    <source>
        <dbReference type="ARBA" id="ARBA00023004"/>
    </source>
</evidence>
<evidence type="ECO:0000256" key="4">
    <source>
        <dbReference type="ARBA" id="ARBA00022692"/>
    </source>
</evidence>
<keyword evidence="7" id="KW-0492">Microsome</keyword>
<keyword evidence="6" id="KW-0256">Endoplasmic reticulum</keyword>
<keyword evidence="2" id="KW-0813">Transport</keyword>
<dbReference type="PROSITE" id="PS00191">
    <property type="entry name" value="CYTOCHROME_B5_1"/>
    <property type="match status" value="1"/>
</dbReference>
<feature type="transmembrane region" description="Helical" evidence="13">
    <location>
        <begin position="113"/>
        <end position="131"/>
    </location>
</feature>
<dbReference type="PANTHER" id="PTHR19359">
    <property type="entry name" value="CYTOCHROME B5"/>
    <property type="match status" value="1"/>
</dbReference>
<evidence type="ECO:0000256" key="1">
    <source>
        <dbReference type="ARBA" id="ARBA00004131"/>
    </source>
</evidence>
<gene>
    <name evidence="16" type="ORF">MCUN1_000279</name>
</gene>
<keyword evidence="3 13" id="KW-0349">Heme</keyword>
<evidence type="ECO:0000256" key="2">
    <source>
        <dbReference type="ARBA" id="ARBA00022448"/>
    </source>
</evidence>
<keyword evidence="10 13" id="KW-0472">Membrane</keyword>
<reference evidence="16" key="1">
    <citation type="submission" date="2023-03" db="EMBL/GenBank/DDBJ databases">
        <title>Mating type loci evolution in Malassezia.</title>
        <authorList>
            <person name="Coelho M.A."/>
        </authorList>
    </citation>
    <scope>NUCLEOTIDE SEQUENCE</scope>
    <source>
        <strain evidence="16">CBS 11721</strain>
    </source>
</reference>
<evidence type="ECO:0000313" key="17">
    <source>
        <dbReference type="Proteomes" id="UP001219933"/>
    </source>
</evidence>
<evidence type="ECO:0000256" key="6">
    <source>
        <dbReference type="ARBA" id="ARBA00022824"/>
    </source>
</evidence>
<keyword evidence="9 13" id="KW-0408">Iron</keyword>
<proteinExistence type="inferred from homology"/>
<feature type="region of interest" description="Disordered" evidence="14">
    <location>
        <begin position="79"/>
        <end position="101"/>
    </location>
</feature>
<evidence type="ECO:0000313" key="16">
    <source>
        <dbReference type="EMBL" id="WFD33466.1"/>
    </source>
</evidence>
<dbReference type="SUPFAM" id="SSF55856">
    <property type="entry name" value="Cytochrome b5-like heme/steroid binding domain"/>
    <property type="match status" value="1"/>
</dbReference>
<dbReference type="FunFam" id="3.10.120.10:FF:000002">
    <property type="entry name" value="Cytochrome b5 type B"/>
    <property type="match status" value="1"/>
</dbReference>
<dbReference type="PROSITE" id="PS50255">
    <property type="entry name" value="CYTOCHROME_B5_2"/>
    <property type="match status" value="1"/>
</dbReference>
<comment type="similarity">
    <text evidence="12 13">Belongs to the cytochrome b5 family.</text>
</comment>
<dbReference type="Pfam" id="PF00173">
    <property type="entry name" value="Cyt-b5"/>
    <property type="match status" value="1"/>
</dbReference>
<feature type="domain" description="Cytochrome b5 heme-binding" evidence="15">
    <location>
        <begin position="2"/>
        <end position="78"/>
    </location>
</feature>
<dbReference type="AlphaFoldDB" id="A0AAF0J9M5"/>
<dbReference type="GO" id="GO:0020037">
    <property type="term" value="F:heme binding"/>
    <property type="evidence" value="ECO:0007669"/>
    <property type="project" value="UniProtKB-UniRule"/>
</dbReference>
<evidence type="ECO:0000256" key="14">
    <source>
        <dbReference type="SAM" id="MobiDB-lite"/>
    </source>
</evidence>
<dbReference type="EMBL" id="CP119877">
    <property type="protein sequence ID" value="WFD33466.1"/>
    <property type="molecule type" value="Genomic_DNA"/>
</dbReference>
<dbReference type="InterPro" id="IPR050668">
    <property type="entry name" value="Cytochrome_b5"/>
</dbReference>
<name>A0AAF0J9M5_9BASI</name>
<keyword evidence="4 13" id="KW-0812">Transmembrane</keyword>
<evidence type="ECO:0000256" key="11">
    <source>
        <dbReference type="ARBA" id="ARBA00037877"/>
    </source>
</evidence>
<dbReference type="PRINTS" id="PR00363">
    <property type="entry name" value="CYTOCHROMEB5"/>
</dbReference>
<keyword evidence="8" id="KW-0249">Electron transport</keyword>
<evidence type="ECO:0000256" key="8">
    <source>
        <dbReference type="ARBA" id="ARBA00022982"/>
    </source>
</evidence>
<dbReference type="InterPro" id="IPR001199">
    <property type="entry name" value="Cyt_B5-like_heme/steroid-bd"/>
</dbReference>
<dbReference type="GO" id="GO:0005789">
    <property type="term" value="C:endoplasmic reticulum membrane"/>
    <property type="evidence" value="ECO:0007669"/>
    <property type="project" value="UniProtKB-SubCell"/>
</dbReference>
<evidence type="ECO:0000256" key="13">
    <source>
        <dbReference type="RuleBase" id="RU362121"/>
    </source>
</evidence>
<dbReference type="InterPro" id="IPR018506">
    <property type="entry name" value="Cyt_B5_heme-BS"/>
</dbReference>
<evidence type="ECO:0000256" key="10">
    <source>
        <dbReference type="ARBA" id="ARBA00023136"/>
    </source>
</evidence>
<sequence>MSRQIKYAELQEHKSENDLWLLIDGKVYDVTKFISEHPGGDEVLITEGGRDATEPYEDVGHSEDAYDILKTLLIGEISDPENIPKRGRKPSDTATASAGGPYVHPSLLTSSPLTVILAIAAVGAFLAYRYYF</sequence>
<dbReference type="GO" id="GO:0046872">
    <property type="term" value="F:metal ion binding"/>
    <property type="evidence" value="ECO:0007669"/>
    <property type="project" value="UniProtKB-UniRule"/>
</dbReference>
<evidence type="ECO:0000256" key="5">
    <source>
        <dbReference type="ARBA" id="ARBA00022723"/>
    </source>
</evidence>
<keyword evidence="13" id="KW-1133">Transmembrane helix</keyword>
<dbReference type="Gene3D" id="3.10.120.10">
    <property type="entry name" value="Cytochrome b5-like heme/steroid binding domain"/>
    <property type="match status" value="1"/>
</dbReference>
<keyword evidence="17" id="KW-1185">Reference proteome</keyword>
<comment type="subcellular location">
    <subcellularLocation>
        <location evidence="1">Endoplasmic reticulum membrane</location>
        <topology evidence="1">Single-pass membrane protein</topology>
        <orientation evidence="1">Cytoplasmic side</orientation>
    </subcellularLocation>
    <subcellularLocation>
        <location evidence="11">Microsome membrane</location>
        <topology evidence="11">Single-pass membrane protein</topology>
        <orientation evidence="11">Cytoplasmic side</orientation>
    </subcellularLocation>
</comment>
<protein>
    <recommendedName>
        <fullName evidence="15">Cytochrome b5 heme-binding domain-containing protein</fullName>
    </recommendedName>
</protein>
<dbReference type="SMART" id="SM01117">
    <property type="entry name" value="Cyt-b5"/>
    <property type="match status" value="1"/>
</dbReference>